<dbReference type="Gene3D" id="2.50.20.10">
    <property type="entry name" value="Lipoprotein localisation LolA/LolB/LppX"/>
    <property type="match status" value="1"/>
</dbReference>
<keyword evidence="9" id="KW-1185">Reference proteome</keyword>
<evidence type="ECO:0000256" key="1">
    <source>
        <dbReference type="ARBA" id="ARBA00004418"/>
    </source>
</evidence>
<dbReference type="Pfam" id="PF03888">
    <property type="entry name" value="MucB_RseB"/>
    <property type="match status" value="1"/>
</dbReference>
<feature type="chain" id="PRO_5047195701" evidence="5">
    <location>
        <begin position="29"/>
        <end position="339"/>
    </location>
</feature>
<dbReference type="PIRSF" id="PIRSF005427">
    <property type="entry name" value="RseB"/>
    <property type="match status" value="1"/>
</dbReference>
<dbReference type="InterPro" id="IPR033434">
    <property type="entry name" value="MucB/RseB_N"/>
</dbReference>
<dbReference type="InterPro" id="IPR038484">
    <property type="entry name" value="MucB/RseB_C_sf"/>
</dbReference>
<dbReference type="RefSeq" id="WP_316702425.1">
    <property type="nucleotide sequence ID" value="NZ_CP136336.1"/>
</dbReference>
<feature type="domain" description="MucB/RseB N-terminal" evidence="6">
    <location>
        <begin position="39"/>
        <end position="213"/>
    </location>
</feature>
<evidence type="ECO:0000256" key="5">
    <source>
        <dbReference type="SAM" id="SignalP"/>
    </source>
</evidence>
<dbReference type="CDD" id="cd16327">
    <property type="entry name" value="RseB"/>
    <property type="match status" value="1"/>
</dbReference>
<dbReference type="Gene3D" id="3.30.200.100">
    <property type="entry name" value="MucB/RseB, C-terminal domain"/>
    <property type="match status" value="1"/>
</dbReference>
<keyword evidence="4" id="KW-0574">Periplasm</keyword>
<keyword evidence="3 5" id="KW-0732">Signal</keyword>
<dbReference type="Proteomes" id="UP001303946">
    <property type="component" value="Chromosome"/>
</dbReference>
<name>A0ABZ0CWY5_9BURK</name>
<sequence length="339" mass="37496">MLFRLPAFVVVCAAAASLPLAHAQSALASGDPLVEARETRAWLTRIQDAANKRNFVGTVVFSAGGTVASTRIAHYGEGRDQFERIDSLDGQVRSVYRHNDLVHTVWPQRRVAVVEQRDQMSSFPGLLQAGHDRVQEFYDLKPIAVERVAGHEANVLLLKPRDKLRFGYRLWAEKASGLLLRAEVLGERGEVLESSAFSEVSIGVRAQPENVMQAVKKLDGYKVIKQHQQSTRPEGEGWTLKASVPGFKLVSCVKRQLDIPGPASGTGEQALQTVYSDGLTYVSIFIEPYSAERHLKPIVTAIGATQTMMRRDGDWWITAMGDVPAGTLRQFANGFERKK</sequence>
<evidence type="ECO:0000259" key="6">
    <source>
        <dbReference type="Pfam" id="PF03888"/>
    </source>
</evidence>
<feature type="signal peptide" evidence="5">
    <location>
        <begin position="1"/>
        <end position="28"/>
    </location>
</feature>
<dbReference type="PANTHER" id="PTHR38782">
    <property type="match status" value="1"/>
</dbReference>
<dbReference type="InterPro" id="IPR033436">
    <property type="entry name" value="MucB/RseB_C"/>
</dbReference>
<evidence type="ECO:0000256" key="4">
    <source>
        <dbReference type="ARBA" id="ARBA00022764"/>
    </source>
</evidence>
<evidence type="ECO:0000313" key="8">
    <source>
        <dbReference type="EMBL" id="WOB09475.1"/>
    </source>
</evidence>
<feature type="domain" description="MucB/RseB C-terminal" evidence="7">
    <location>
        <begin position="234"/>
        <end position="334"/>
    </location>
</feature>
<evidence type="ECO:0000256" key="3">
    <source>
        <dbReference type="ARBA" id="ARBA00022729"/>
    </source>
</evidence>
<accession>A0ABZ0CWY5</accession>
<evidence type="ECO:0000259" key="7">
    <source>
        <dbReference type="Pfam" id="PF17188"/>
    </source>
</evidence>
<comment type="subcellular location">
    <subcellularLocation>
        <location evidence="1">Periplasm</location>
    </subcellularLocation>
</comment>
<proteinExistence type="inferred from homology"/>
<dbReference type="InterPro" id="IPR005588">
    <property type="entry name" value="MucB_RseB"/>
</dbReference>
<evidence type="ECO:0000256" key="2">
    <source>
        <dbReference type="ARBA" id="ARBA00008150"/>
    </source>
</evidence>
<dbReference type="PANTHER" id="PTHR38782:SF1">
    <property type="entry name" value="SIGMA-E FACTOR REGULATORY PROTEIN RSEB"/>
    <property type="match status" value="1"/>
</dbReference>
<organism evidence="8 9">
    <name type="scientific">Piscinibacter gummiphilus</name>
    <dbReference type="NCBI Taxonomy" id="946333"/>
    <lineage>
        <taxon>Bacteria</taxon>
        <taxon>Pseudomonadati</taxon>
        <taxon>Pseudomonadota</taxon>
        <taxon>Betaproteobacteria</taxon>
        <taxon>Burkholderiales</taxon>
        <taxon>Sphaerotilaceae</taxon>
        <taxon>Piscinibacter</taxon>
    </lineage>
</organism>
<gene>
    <name evidence="8" type="ORF">RXV79_05285</name>
</gene>
<evidence type="ECO:0000313" key="9">
    <source>
        <dbReference type="Proteomes" id="UP001303946"/>
    </source>
</evidence>
<dbReference type="EMBL" id="CP136336">
    <property type="protein sequence ID" value="WOB09475.1"/>
    <property type="molecule type" value="Genomic_DNA"/>
</dbReference>
<comment type="similarity">
    <text evidence="2">Belongs to the RseB family.</text>
</comment>
<protein>
    <submittedName>
        <fullName evidence="8">MucB/RseB C-terminal domain-containing protein</fullName>
    </submittedName>
</protein>
<reference evidence="8 9" key="1">
    <citation type="submission" date="2023-10" db="EMBL/GenBank/DDBJ databases">
        <title>Bacteria for the degradation of biodegradable plastic PBAT(Polybutylene adipate terephthalate).</title>
        <authorList>
            <person name="Weon H.-Y."/>
            <person name="Yeon J."/>
        </authorList>
    </citation>
    <scope>NUCLEOTIDE SEQUENCE [LARGE SCALE GENOMIC DNA]</scope>
    <source>
        <strain evidence="8 9">SBD 7-3</strain>
    </source>
</reference>
<dbReference type="Pfam" id="PF17188">
    <property type="entry name" value="MucB_RseB_C"/>
    <property type="match status" value="1"/>
</dbReference>